<proteinExistence type="predicted"/>
<dbReference type="Proteomes" id="UP000824120">
    <property type="component" value="Chromosome 12"/>
</dbReference>
<name>A0A9J5WFS6_SOLCO</name>
<organism evidence="2 3">
    <name type="scientific">Solanum commersonii</name>
    <name type="common">Commerson's wild potato</name>
    <name type="synonym">Commerson's nightshade</name>
    <dbReference type="NCBI Taxonomy" id="4109"/>
    <lineage>
        <taxon>Eukaryota</taxon>
        <taxon>Viridiplantae</taxon>
        <taxon>Streptophyta</taxon>
        <taxon>Embryophyta</taxon>
        <taxon>Tracheophyta</taxon>
        <taxon>Spermatophyta</taxon>
        <taxon>Magnoliopsida</taxon>
        <taxon>eudicotyledons</taxon>
        <taxon>Gunneridae</taxon>
        <taxon>Pentapetalae</taxon>
        <taxon>asterids</taxon>
        <taxon>lamiids</taxon>
        <taxon>Solanales</taxon>
        <taxon>Solanaceae</taxon>
        <taxon>Solanoideae</taxon>
        <taxon>Solaneae</taxon>
        <taxon>Solanum</taxon>
    </lineage>
</organism>
<gene>
    <name evidence="2" type="ORF">H5410_063598</name>
</gene>
<dbReference type="OrthoDB" id="1869333at2759"/>
<accession>A0A9J5WFS6</accession>
<evidence type="ECO:0000256" key="1">
    <source>
        <dbReference type="SAM" id="Coils"/>
    </source>
</evidence>
<dbReference type="EMBL" id="JACXVP010000012">
    <property type="protein sequence ID" value="KAG5573832.1"/>
    <property type="molecule type" value="Genomic_DNA"/>
</dbReference>
<evidence type="ECO:0000313" key="2">
    <source>
        <dbReference type="EMBL" id="KAG5573832.1"/>
    </source>
</evidence>
<comment type="caution">
    <text evidence="2">The sequence shown here is derived from an EMBL/GenBank/DDBJ whole genome shotgun (WGS) entry which is preliminary data.</text>
</comment>
<feature type="coiled-coil region" evidence="1">
    <location>
        <begin position="163"/>
        <end position="190"/>
    </location>
</feature>
<evidence type="ECO:0000313" key="3">
    <source>
        <dbReference type="Proteomes" id="UP000824120"/>
    </source>
</evidence>
<feature type="coiled-coil region" evidence="1">
    <location>
        <begin position="57"/>
        <end position="128"/>
    </location>
</feature>
<protein>
    <submittedName>
        <fullName evidence="2">Uncharacterized protein</fullName>
    </submittedName>
</protein>
<dbReference type="PANTHER" id="PTHR37226:SF4">
    <property type="entry name" value="GOLGIN FAMILY A PROTEIN"/>
    <property type="match status" value="1"/>
</dbReference>
<sequence>MGSLQTKNHKNNPNAKIIEELKYKVRLLQKEVSEIMCIRENESEIYNQEMVVFALKEEEWKQEKKKLNEELNDLKKKLEDYKEDEEKVENQEMISEKCDNKEYHMLVRNSLLEKIREEEVRRDEAIEKWKNLYFVIKNELDELIQRTNQGERLYWRTEEVELLEELHMELKAKEEVIAYLKEKIASMENQEVKREREIDILRQSLKIMSYNKKVSSLSKVFYKTRIF</sequence>
<keyword evidence="3" id="KW-1185">Reference proteome</keyword>
<dbReference type="PANTHER" id="PTHR37226">
    <property type="entry name" value="GOLGIN FAMILY A PROTEIN"/>
    <property type="match status" value="1"/>
</dbReference>
<reference evidence="2 3" key="1">
    <citation type="submission" date="2020-09" db="EMBL/GenBank/DDBJ databases">
        <title>De no assembly of potato wild relative species, Solanum commersonii.</title>
        <authorList>
            <person name="Cho K."/>
        </authorList>
    </citation>
    <scope>NUCLEOTIDE SEQUENCE [LARGE SCALE GENOMIC DNA]</scope>
    <source>
        <strain evidence="2">LZ3.2</strain>
        <tissue evidence="2">Leaf</tissue>
    </source>
</reference>
<keyword evidence="1" id="KW-0175">Coiled coil</keyword>
<dbReference type="AlphaFoldDB" id="A0A9J5WFS6"/>